<feature type="region of interest" description="Disordered" evidence="2">
    <location>
        <begin position="179"/>
        <end position="203"/>
    </location>
</feature>
<dbReference type="Proteomes" id="UP001150925">
    <property type="component" value="Unassembled WGS sequence"/>
</dbReference>
<accession>A0A9W8APJ1</accession>
<dbReference type="Pfam" id="PF04847">
    <property type="entry name" value="Calcipressin"/>
    <property type="match status" value="1"/>
</dbReference>
<feature type="region of interest" description="Disordered" evidence="2">
    <location>
        <begin position="222"/>
        <end position="287"/>
    </location>
</feature>
<feature type="compositionally biased region" description="Basic and acidic residues" evidence="2">
    <location>
        <begin position="185"/>
        <end position="195"/>
    </location>
</feature>
<dbReference type="PANTHER" id="PTHR10300:SF14">
    <property type="entry name" value="PROTEIN SARAH"/>
    <property type="match status" value="1"/>
</dbReference>
<evidence type="ECO:0000313" key="3">
    <source>
        <dbReference type="EMBL" id="KAJ1953784.1"/>
    </source>
</evidence>
<feature type="region of interest" description="Disordered" evidence="2">
    <location>
        <begin position="136"/>
        <end position="157"/>
    </location>
</feature>
<comment type="similarity">
    <text evidence="1">Belongs to the RCAN family.</text>
</comment>
<keyword evidence="4" id="KW-1185">Reference proteome</keyword>
<proteinExistence type="inferred from homology"/>
<dbReference type="InterPro" id="IPR006931">
    <property type="entry name" value="Calcipressin"/>
</dbReference>
<dbReference type="GO" id="GO:0005737">
    <property type="term" value="C:cytoplasm"/>
    <property type="evidence" value="ECO:0007669"/>
    <property type="project" value="TreeGrafter"/>
</dbReference>
<evidence type="ECO:0000256" key="1">
    <source>
        <dbReference type="ARBA" id="ARBA00008209"/>
    </source>
</evidence>
<gene>
    <name evidence="3" type="ORF">IWQ62_005910</name>
</gene>
<dbReference type="EMBL" id="JANBPY010002763">
    <property type="protein sequence ID" value="KAJ1953784.1"/>
    <property type="molecule type" value="Genomic_DNA"/>
</dbReference>
<dbReference type="Gene3D" id="3.30.70.330">
    <property type="match status" value="1"/>
</dbReference>
<organism evidence="3 4">
    <name type="scientific">Dispira parvispora</name>
    <dbReference type="NCBI Taxonomy" id="1520584"/>
    <lineage>
        <taxon>Eukaryota</taxon>
        <taxon>Fungi</taxon>
        <taxon>Fungi incertae sedis</taxon>
        <taxon>Zoopagomycota</taxon>
        <taxon>Kickxellomycotina</taxon>
        <taxon>Dimargaritomycetes</taxon>
        <taxon>Dimargaritales</taxon>
        <taxon>Dimargaritaceae</taxon>
        <taxon>Dispira</taxon>
    </lineage>
</organism>
<protein>
    <recommendedName>
        <fullName evidence="5">Calcipressin</fullName>
    </recommendedName>
</protein>
<feature type="compositionally biased region" description="Polar residues" evidence="2">
    <location>
        <begin position="261"/>
        <end position="271"/>
    </location>
</feature>
<dbReference type="OrthoDB" id="17212at2759"/>
<dbReference type="AlphaFoldDB" id="A0A9W8APJ1"/>
<comment type="caution">
    <text evidence="3">The sequence shown here is derived from an EMBL/GenBank/DDBJ whole genome shotgun (WGS) entry which is preliminary data.</text>
</comment>
<dbReference type="GO" id="GO:0008597">
    <property type="term" value="F:calcium-dependent protein serine/threonine phosphatase regulator activity"/>
    <property type="evidence" value="ECO:0007669"/>
    <property type="project" value="TreeGrafter"/>
</dbReference>
<dbReference type="GO" id="GO:0019722">
    <property type="term" value="P:calcium-mediated signaling"/>
    <property type="evidence" value="ECO:0007669"/>
    <property type="project" value="InterPro"/>
</dbReference>
<evidence type="ECO:0000256" key="2">
    <source>
        <dbReference type="SAM" id="MobiDB-lite"/>
    </source>
</evidence>
<evidence type="ECO:0000313" key="4">
    <source>
        <dbReference type="Proteomes" id="UP001150925"/>
    </source>
</evidence>
<reference evidence="3" key="1">
    <citation type="submission" date="2022-07" db="EMBL/GenBank/DDBJ databases">
        <title>Phylogenomic reconstructions and comparative analyses of Kickxellomycotina fungi.</title>
        <authorList>
            <person name="Reynolds N.K."/>
            <person name="Stajich J.E."/>
            <person name="Barry K."/>
            <person name="Grigoriev I.V."/>
            <person name="Crous P."/>
            <person name="Smith M.E."/>
        </authorList>
    </citation>
    <scope>NUCLEOTIDE SEQUENCE</scope>
    <source>
        <strain evidence="3">RSA 1196</strain>
    </source>
</reference>
<dbReference type="PANTHER" id="PTHR10300">
    <property type="entry name" value="CALCIPRESSIN"/>
    <property type="match status" value="1"/>
</dbReference>
<name>A0A9W8APJ1_9FUNG</name>
<evidence type="ECO:0008006" key="5">
    <source>
        <dbReference type="Google" id="ProtNLM"/>
    </source>
</evidence>
<dbReference type="InterPro" id="IPR012677">
    <property type="entry name" value="Nucleotide-bd_a/b_plait_sf"/>
</dbReference>
<dbReference type="GO" id="GO:0005634">
    <property type="term" value="C:nucleus"/>
    <property type="evidence" value="ECO:0007669"/>
    <property type="project" value="TreeGrafter"/>
</dbReference>
<feature type="compositionally biased region" description="Polar residues" evidence="2">
    <location>
        <begin position="231"/>
        <end position="246"/>
    </location>
</feature>
<sequence>MSLTQPPSVAQTNDDTQSTAGHRLLTTVDFITPALVVTFAPYNPSWSAKLKQVLDTRFGPVVYFTALSSFSRCLVILESREKASRARRFLTDENWLEQPGVTVHAYYYQIDPSDPSVTTKDYLRLPENERLWLISPPGSPPVGWEQEREEPPNTDQLPDELHQALLDLGDGRLCLRCSSSASDPENARHHTHSDGEGTTSTGVSVNTLVPMLDNLSTTSGQAQLGLPTLTDFPTSQSEQVSPSTPYNRPIPDIIIEPWDKSQASQSDSLSLPTGFRGKLPRTALPKR</sequence>